<name>A0AAD0K5S3_9ACTN</name>
<dbReference type="PANTHER" id="PTHR30055:SF234">
    <property type="entry name" value="HTH-TYPE TRANSCRIPTIONAL REGULATOR BETI"/>
    <property type="match status" value="1"/>
</dbReference>
<gene>
    <name evidence="6" type="ORF">DLJ61_08555</name>
</gene>
<evidence type="ECO:0000256" key="4">
    <source>
        <dbReference type="PROSITE-ProRule" id="PRU00335"/>
    </source>
</evidence>
<dbReference type="PRINTS" id="PR00455">
    <property type="entry name" value="HTHTETR"/>
</dbReference>
<accession>A0AAD0K5S3</accession>
<evidence type="ECO:0000256" key="3">
    <source>
        <dbReference type="ARBA" id="ARBA00023163"/>
    </source>
</evidence>
<dbReference type="InterPro" id="IPR001647">
    <property type="entry name" value="HTH_TetR"/>
</dbReference>
<organism evidence="6 7">
    <name type="scientific">Gordonia terrae</name>
    <dbReference type="NCBI Taxonomy" id="2055"/>
    <lineage>
        <taxon>Bacteria</taxon>
        <taxon>Bacillati</taxon>
        <taxon>Actinomycetota</taxon>
        <taxon>Actinomycetes</taxon>
        <taxon>Mycobacteriales</taxon>
        <taxon>Gordoniaceae</taxon>
        <taxon>Gordonia</taxon>
    </lineage>
</organism>
<dbReference type="GeneID" id="32687806"/>
<dbReference type="KEGG" id="gta:BCM27_08475"/>
<feature type="domain" description="HTH tetR-type" evidence="5">
    <location>
        <begin position="16"/>
        <end position="75"/>
    </location>
</feature>
<protein>
    <submittedName>
        <fullName evidence="6">TetR/AcrR family transcriptional regulator</fullName>
    </submittedName>
</protein>
<dbReference type="GO" id="GO:0000976">
    <property type="term" value="F:transcription cis-regulatory region binding"/>
    <property type="evidence" value="ECO:0007669"/>
    <property type="project" value="TreeGrafter"/>
</dbReference>
<dbReference type="InterPro" id="IPR009057">
    <property type="entry name" value="Homeodomain-like_sf"/>
</dbReference>
<dbReference type="PROSITE" id="PS50977">
    <property type="entry name" value="HTH_TETR_2"/>
    <property type="match status" value="1"/>
</dbReference>
<evidence type="ECO:0000313" key="7">
    <source>
        <dbReference type="Proteomes" id="UP000247118"/>
    </source>
</evidence>
<keyword evidence="3" id="KW-0804">Transcription</keyword>
<reference evidence="6 7" key="1">
    <citation type="submission" date="2018-05" db="EMBL/GenBank/DDBJ databases">
        <title>Complete genome sequence of Gordonia terrae NRRL B-16283.</title>
        <authorList>
            <person name="Garlena R.A."/>
            <person name="Russell D.A."/>
            <person name="Hatfull G.F."/>
        </authorList>
    </citation>
    <scope>NUCLEOTIDE SEQUENCE [LARGE SCALE GENOMIC DNA]</scope>
    <source>
        <strain evidence="6 7">NRRL B-16283</strain>
    </source>
</reference>
<dbReference type="InterPro" id="IPR049445">
    <property type="entry name" value="TetR_SbtR-like_C"/>
</dbReference>
<evidence type="ECO:0000313" key="6">
    <source>
        <dbReference type="EMBL" id="AWO83564.1"/>
    </source>
</evidence>
<dbReference type="InterPro" id="IPR050109">
    <property type="entry name" value="HTH-type_TetR-like_transc_reg"/>
</dbReference>
<dbReference type="SUPFAM" id="SSF46689">
    <property type="entry name" value="Homeodomain-like"/>
    <property type="match status" value="1"/>
</dbReference>
<keyword evidence="1" id="KW-0805">Transcription regulation</keyword>
<proteinExistence type="predicted"/>
<dbReference type="Proteomes" id="UP000247118">
    <property type="component" value="Chromosome"/>
</dbReference>
<dbReference type="AlphaFoldDB" id="A0AAD0K5S3"/>
<dbReference type="GO" id="GO:0003700">
    <property type="term" value="F:DNA-binding transcription factor activity"/>
    <property type="evidence" value="ECO:0007669"/>
    <property type="project" value="TreeGrafter"/>
</dbReference>
<keyword evidence="2 4" id="KW-0238">DNA-binding</keyword>
<sequence length="189" mass="20010">MTSASAPAKPMRADARRNYDKVVATAAEAFRESGIDTSLDDIAKRAGVGAGTLYRHFPSREALVAAAMRQDTAALVESARADDEQRDPGERLVEWVRALARHVGAYQGLPEIIIASAGDPESPLYTSCADLRVAGADVLGAAQRSGGIRADLTVDELFTLANMIALGRNCVESQRLLELVVEGISGPGM</sequence>
<dbReference type="SUPFAM" id="SSF48498">
    <property type="entry name" value="Tetracyclin repressor-like, C-terminal domain"/>
    <property type="match status" value="1"/>
</dbReference>
<evidence type="ECO:0000256" key="2">
    <source>
        <dbReference type="ARBA" id="ARBA00023125"/>
    </source>
</evidence>
<dbReference type="Pfam" id="PF21597">
    <property type="entry name" value="TetR_C_43"/>
    <property type="match status" value="1"/>
</dbReference>
<dbReference type="Pfam" id="PF00440">
    <property type="entry name" value="TetR_N"/>
    <property type="match status" value="1"/>
</dbReference>
<dbReference type="PANTHER" id="PTHR30055">
    <property type="entry name" value="HTH-TYPE TRANSCRIPTIONAL REGULATOR RUTR"/>
    <property type="match status" value="1"/>
</dbReference>
<evidence type="ECO:0000259" key="5">
    <source>
        <dbReference type="PROSITE" id="PS50977"/>
    </source>
</evidence>
<dbReference type="EMBL" id="CP029604">
    <property type="protein sequence ID" value="AWO83564.1"/>
    <property type="molecule type" value="Genomic_DNA"/>
</dbReference>
<dbReference type="InterPro" id="IPR036271">
    <property type="entry name" value="Tet_transcr_reg_TetR-rel_C_sf"/>
</dbReference>
<dbReference type="RefSeq" id="WP_004020301.1">
    <property type="nucleotide sequence ID" value="NZ_CABEIC010000002.1"/>
</dbReference>
<evidence type="ECO:0000256" key="1">
    <source>
        <dbReference type="ARBA" id="ARBA00023015"/>
    </source>
</evidence>
<dbReference type="Gene3D" id="1.10.357.10">
    <property type="entry name" value="Tetracycline Repressor, domain 2"/>
    <property type="match status" value="1"/>
</dbReference>
<feature type="DNA-binding region" description="H-T-H motif" evidence="4">
    <location>
        <begin position="38"/>
        <end position="57"/>
    </location>
</feature>